<dbReference type="Gene3D" id="3.40.50.150">
    <property type="entry name" value="Vaccinia Virus protein VP39"/>
    <property type="match status" value="1"/>
</dbReference>
<comment type="caution">
    <text evidence="1">The sequence shown here is derived from an EMBL/GenBank/DDBJ whole genome shotgun (WGS) entry which is preliminary data.</text>
</comment>
<name>A0A937USY8_9ACTN</name>
<keyword evidence="2" id="KW-1185">Reference proteome</keyword>
<dbReference type="RefSeq" id="WP_203004446.1">
    <property type="nucleotide sequence ID" value="NZ_JADWYU010000113.1"/>
</dbReference>
<dbReference type="PANTHER" id="PTHR40036:SF1">
    <property type="entry name" value="MACROCIN O-METHYLTRANSFERASE"/>
    <property type="match status" value="1"/>
</dbReference>
<evidence type="ECO:0000313" key="1">
    <source>
        <dbReference type="EMBL" id="MBL7629416.1"/>
    </source>
</evidence>
<dbReference type="AlphaFoldDB" id="A0A937USY8"/>
<keyword evidence="1" id="KW-0489">Methyltransferase</keyword>
<dbReference type="EMBL" id="JAEACQ010000228">
    <property type="protein sequence ID" value="MBL7629416.1"/>
    <property type="molecule type" value="Genomic_DNA"/>
</dbReference>
<proteinExistence type="predicted"/>
<organism evidence="1 2">
    <name type="scientific">Frankia nepalensis</name>
    <dbReference type="NCBI Taxonomy" id="1836974"/>
    <lineage>
        <taxon>Bacteria</taxon>
        <taxon>Bacillati</taxon>
        <taxon>Actinomycetota</taxon>
        <taxon>Actinomycetes</taxon>
        <taxon>Frankiales</taxon>
        <taxon>Frankiaceae</taxon>
        <taxon>Frankia</taxon>
    </lineage>
</organism>
<keyword evidence="1" id="KW-0808">Transferase</keyword>
<dbReference type="Pfam" id="PF05711">
    <property type="entry name" value="TylF"/>
    <property type="match status" value="1"/>
</dbReference>
<reference evidence="1" key="1">
    <citation type="submission" date="2020-12" db="EMBL/GenBank/DDBJ databases">
        <title>Genomic characterization of non-nitrogen-fixing Frankia strains.</title>
        <authorList>
            <person name="Carlos-Shanley C."/>
            <person name="Guerra T."/>
            <person name="Hahn D."/>
        </authorList>
    </citation>
    <scope>NUCLEOTIDE SEQUENCE</scope>
    <source>
        <strain evidence="1">CN6</strain>
    </source>
</reference>
<dbReference type="Proteomes" id="UP000604475">
    <property type="component" value="Unassembled WGS sequence"/>
</dbReference>
<gene>
    <name evidence="1" type="ORF">I7412_20045</name>
</gene>
<dbReference type="GO" id="GO:0032259">
    <property type="term" value="P:methylation"/>
    <property type="evidence" value="ECO:0007669"/>
    <property type="project" value="UniProtKB-KW"/>
</dbReference>
<sequence>MDFDARDAALVRAVRPYTLTSPERIVALAGAVRWIVEEKIPGAFVECGVWRGGSMMAVARTLLEQGVRDRDLHLFDTFEGMTEPEPEDRDPAGRPAARTFRRMRRLDETADWCRAGEDDVRTNMAGTGYPSKHVHLVKGRVEDTLPAAAPEEVALLRLDTDWYASTRHELVHLWPSLVSGGICVADDYGHWAGHRRAIDEYLEEQGVRVLMHRSDYPGRLFVKP</sequence>
<dbReference type="InterPro" id="IPR008884">
    <property type="entry name" value="TylF_MeTrfase"/>
</dbReference>
<dbReference type="PANTHER" id="PTHR40036">
    <property type="entry name" value="MACROCIN O-METHYLTRANSFERASE"/>
    <property type="match status" value="1"/>
</dbReference>
<accession>A0A937USY8</accession>
<protein>
    <submittedName>
        <fullName evidence="1">Class I SAM-dependent methyltransferase</fullName>
    </submittedName>
</protein>
<evidence type="ECO:0000313" key="2">
    <source>
        <dbReference type="Proteomes" id="UP000604475"/>
    </source>
</evidence>
<dbReference type="InterPro" id="IPR029063">
    <property type="entry name" value="SAM-dependent_MTases_sf"/>
</dbReference>
<dbReference type="SUPFAM" id="SSF53335">
    <property type="entry name" value="S-adenosyl-L-methionine-dependent methyltransferases"/>
    <property type="match status" value="1"/>
</dbReference>
<dbReference type="GO" id="GO:0008168">
    <property type="term" value="F:methyltransferase activity"/>
    <property type="evidence" value="ECO:0007669"/>
    <property type="project" value="UniProtKB-KW"/>
</dbReference>